<dbReference type="PRINTS" id="PR00598">
    <property type="entry name" value="HTHMARR"/>
</dbReference>
<organism evidence="5 6">
    <name type="scientific">Paenibacillus anaericanus</name>
    <dbReference type="NCBI Taxonomy" id="170367"/>
    <lineage>
        <taxon>Bacteria</taxon>
        <taxon>Bacillati</taxon>
        <taxon>Bacillota</taxon>
        <taxon>Bacilli</taxon>
        <taxon>Bacillales</taxon>
        <taxon>Paenibacillaceae</taxon>
        <taxon>Paenibacillus</taxon>
    </lineage>
</organism>
<dbReference type="SMART" id="SM00347">
    <property type="entry name" value="HTH_MARR"/>
    <property type="match status" value="1"/>
</dbReference>
<dbReference type="InterPro" id="IPR036388">
    <property type="entry name" value="WH-like_DNA-bd_sf"/>
</dbReference>
<dbReference type="GO" id="GO:0003677">
    <property type="term" value="F:DNA binding"/>
    <property type="evidence" value="ECO:0007669"/>
    <property type="project" value="UniProtKB-KW"/>
</dbReference>
<evidence type="ECO:0000313" key="5">
    <source>
        <dbReference type="EMBL" id="RUT48350.1"/>
    </source>
</evidence>
<dbReference type="EMBL" id="RZNY01000002">
    <property type="protein sequence ID" value="RUT48350.1"/>
    <property type="molecule type" value="Genomic_DNA"/>
</dbReference>
<dbReference type="AlphaFoldDB" id="A0A3S1BSC1"/>
<dbReference type="SUPFAM" id="SSF46785">
    <property type="entry name" value="Winged helix' DNA-binding domain"/>
    <property type="match status" value="1"/>
</dbReference>
<keyword evidence="1" id="KW-0805">Transcription regulation</keyword>
<accession>A0A3S1BSC1</accession>
<keyword evidence="2" id="KW-0238">DNA-binding</keyword>
<dbReference type="PROSITE" id="PS50995">
    <property type="entry name" value="HTH_MARR_2"/>
    <property type="match status" value="1"/>
</dbReference>
<name>A0A3S1BSC1_9BACL</name>
<dbReference type="PANTHER" id="PTHR42756:SF1">
    <property type="entry name" value="TRANSCRIPTIONAL REPRESSOR OF EMRAB OPERON"/>
    <property type="match status" value="1"/>
</dbReference>
<gene>
    <name evidence="5" type="ORF">EJP82_03325</name>
</gene>
<comment type="caution">
    <text evidence="5">The sequence shown here is derived from an EMBL/GenBank/DDBJ whole genome shotgun (WGS) entry which is preliminary data.</text>
</comment>
<evidence type="ECO:0000256" key="3">
    <source>
        <dbReference type="ARBA" id="ARBA00023163"/>
    </source>
</evidence>
<dbReference type="Proteomes" id="UP000279446">
    <property type="component" value="Unassembled WGS sequence"/>
</dbReference>
<sequence length="125" mass="14407">MLRTKQYDITPEQWGVLYRVREEDGLIQREIAQRSGKDKPTTTRILDVLETKGLITKQAGKSDRRSFHVFITEQGKFIADAIEPIEYRTVGDVLDTLTDEEYELMCTVLNKISQQATELATLEKE</sequence>
<dbReference type="PANTHER" id="PTHR42756">
    <property type="entry name" value="TRANSCRIPTIONAL REGULATOR, MARR"/>
    <property type="match status" value="1"/>
</dbReference>
<keyword evidence="3" id="KW-0804">Transcription</keyword>
<feature type="domain" description="HTH marR-type" evidence="4">
    <location>
        <begin position="1"/>
        <end position="114"/>
    </location>
</feature>
<evidence type="ECO:0000256" key="2">
    <source>
        <dbReference type="ARBA" id="ARBA00023125"/>
    </source>
</evidence>
<keyword evidence="6" id="KW-1185">Reference proteome</keyword>
<dbReference type="Pfam" id="PF12802">
    <property type="entry name" value="MarR_2"/>
    <property type="match status" value="1"/>
</dbReference>
<reference evidence="5 6" key="1">
    <citation type="submission" date="2018-12" db="EMBL/GenBank/DDBJ databases">
        <authorList>
            <person name="Sun L."/>
            <person name="Chen Z."/>
        </authorList>
    </citation>
    <scope>NUCLEOTIDE SEQUENCE [LARGE SCALE GENOMIC DNA]</scope>
    <source>
        <strain evidence="5 6">DSM 15890</strain>
    </source>
</reference>
<dbReference type="OrthoDB" id="5327581at2"/>
<proteinExistence type="predicted"/>
<dbReference type="GO" id="GO:0003700">
    <property type="term" value="F:DNA-binding transcription factor activity"/>
    <property type="evidence" value="ECO:0007669"/>
    <property type="project" value="InterPro"/>
</dbReference>
<evidence type="ECO:0000256" key="1">
    <source>
        <dbReference type="ARBA" id="ARBA00023015"/>
    </source>
</evidence>
<evidence type="ECO:0000259" key="4">
    <source>
        <dbReference type="PROSITE" id="PS50995"/>
    </source>
</evidence>
<dbReference type="InterPro" id="IPR000835">
    <property type="entry name" value="HTH_MarR-typ"/>
</dbReference>
<evidence type="ECO:0000313" key="6">
    <source>
        <dbReference type="Proteomes" id="UP000279446"/>
    </source>
</evidence>
<protein>
    <submittedName>
        <fullName evidence="5">MarR family transcriptional regulator</fullName>
    </submittedName>
</protein>
<dbReference type="Gene3D" id="1.10.10.10">
    <property type="entry name" value="Winged helix-like DNA-binding domain superfamily/Winged helix DNA-binding domain"/>
    <property type="match status" value="1"/>
</dbReference>
<dbReference type="InterPro" id="IPR036390">
    <property type="entry name" value="WH_DNA-bd_sf"/>
</dbReference>